<feature type="chain" id="PRO_5043809353" evidence="5">
    <location>
        <begin position="29"/>
        <end position="89"/>
    </location>
</feature>
<dbReference type="GO" id="GO:0005576">
    <property type="term" value="C:extracellular region"/>
    <property type="evidence" value="ECO:0007669"/>
    <property type="project" value="UniProtKB-SubCell"/>
</dbReference>
<dbReference type="Proteomes" id="UP000685013">
    <property type="component" value="Chromosome 1"/>
</dbReference>
<keyword evidence="4 5" id="KW-0732">Signal</keyword>
<feature type="non-terminal residue" evidence="6">
    <location>
        <position position="1"/>
    </location>
</feature>
<comment type="caution">
    <text evidence="6">The sequence shown here is derived from an EMBL/GenBank/DDBJ whole genome shotgun (WGS) entry which is preliminary data.</text>
</comment>
<proteinExistence type="inferred from homology"/>
<dbReference type="Pfam" id="PF06876">
    <property type="entry name" value="SCRL"/>
    <property type="match status" value="1"/>
</dbReference>
<keyword evidence="7" id="KW-1185">Reference proteome</keyword>
<gene>
    <name evidence="6" type="ORF">SDJN03_00843</name>
</gene>
<protein>
    <submittedName>
        <fullName evidence="6">Uncharacterized protein</fullName>
    </submittedName>
</protein>
<dbReference type="InterPro" id="IPR010682">
    <property type="entry name" value="SCRL"/>
</dbReference>
<keyword evidence="3" id="KW-0964">Secreted</keyword>
<dbReference type="GO" id="GO:0007165">
    <property type="term" value="P:signal transduction"/>
    <property type="evidence" value="ECO:0007669"/>
    <property type="project" value="InterPro"/>
</dbReference>
<evidence type="ECO:0000313" key="7">
    <source>
        <dbReference type="Proteomes" id="UP000685013"/>
    </source>
</evidence>
<dbReference type="EMBL" id="JAGKQH010000001">
    <property type="protein sequence ID" value="KAG6607501.1"/>
    <property type="molecule type" value="Genomic_DNA"/>
</dbReference>
<dbReference type="AlphaFoldDB" id="A0AAV6P5V0"/>
<evidence type="ECO:0000256" key="1">
    <source>
        <dbReference type="ARBA" id="ARBA00004613"/>
    </source>
</evidence>
<evidence type="ECO:0000313" key="6">
    <source>
        <dbReference type="EMBL" id="KAG6607501.1"/>
    </source>
</evidence>
<comment type="subcellular location">
    <subcellularLocation>
        <location evidence="1">Secreted</location>
    </subcellularLocation>
</comment>
<sequence>MIATMGKKLICVALLSFLLLSLVSNSHSMDQSKTCPQQFRSTGTCAGWIGISECYSESMARNGNIPPKGCKCIPDGVDSRICRCNVVCH</sequence>
<evidence type="ECO:0000256" key="5">
    <source>
        <dbReference type="SAM" id="SignalP"/>
    </source>
</evidence>
<comment type="similarity">
    <text evidence="2">Belongs to the DEFL family.</text>
</comment>
<name>A0AAV6P5V0_9ROSI</name>
<reference evidence="6 7" key="1">
    <citation type="journal article" date="2021" name="Hortic Res">
        <title>The domestication of Cucurbita argyrosperma as revealed by the genome of its wild relative.</title>
        <authorList>
            <person name="Barrera-Redondo J."/>
            <person name="Sanchez-de la Vega G."/>
            <person name="Aguirre-Liguori J.A."/>
            <person name="Castellanos-Morales G."/>
            <person name="Gutierrez-Guerrero Y.T."/>
            <person name="Aguirre-Dugua X."/>
            <person name="Aguirre-Planter E."/>
            <person name="Tenaillon M.I."/>
            <person name="Lira-Saade R."/>
            <person name="Eguiarte L.E."/>
        </authorList>
    </citation>
    <scope>NUCLEOTIDE SEQUENCE [LARGE SCALE GENOMIC DNA]</scope>
    <source>
        <strain evidence="6">JBR-2021</strain>
    </source>
</reference>
<evidence type="ECO:0000256" key="2">
    <source>
        <dbReference type="ARBA" id="ARBA00006722"/>
    </source>
</evidence>
<accession>A0AAV6P5V0</accession>
<evidence type="ECO:0000256" key="4">
    <source>
        <dbReference type="ARBA" id="ARBA00022729"/>
    </source>
</evidence>
<feature type="signal peptide" evidence="5">
    <location>
        <begin position="1"/>
        <end position="28"/>
    </location>
</feature>
<organism evidence="6 7">
    <name type="scientific">Cucurbita argyrosperma subsp. sororia</name>
    <dbReference type="NCBI Taxonomy" id="37648"/>
    <lineage>
        <taxon>Eukaryota</taxon>
        <taxon>Viridiplantae</taxon>
        <taxon>Streptophyta</taxon>
        <taxon>Embryophyta</taxon>
        <taxon>Tracheophyta</taxon>
        <taxon>Spermatophyta</taxon>
        <taxon>Magnoliopsida</taxon>
        <taxon>eudicotyledons</taxon>
        <taxon>Gunneridae</taxon>
        <taxon>Pentapetalae</taxon>
        <taxon>rosids</taxon>
        <taxon>fabids</taxon>
        <taxon>Cucurbitales</taxon>
        <taxon>Cucurbitaceae</taxon>
        <taxon>Cucurbiteae</taxon>
        <taxon>Cucurbita</taxon>
    </lineage>
</organism>
<evidence type="ECO:0000256" key="3">
    <source>
        <dbReference type="ARBA" id="ARBA00022525"/>
    </source>
</evidence>